<gene>
    <name evidence="2" type="ORF">NAEGRDRAFT_74118</name>
</gene>
<dbReference type="EMBL" id="GG738911">
    <property type="protein sequence ID" value="EFC38059.1"/>
    <property type="molecule type" value="Genomic_DNA"/>
</dbReference>
<dbReference type="SUPFAM" id="SSF50998">
    <property type="entry name" value="Quinoprotein alcohol dehydrogenase-like"/>
    <property type="match status" value="1"/>
</dbReference>
<protein>
    <submittedName>
        <fullName evidence="2">Predicted protein</fullName>
    </submittedName>
</protein>
<accession>D2VYH1</accession>
<dbReference type="RefSeq" id="XP_002670803.1">
    <property type="nucleotide sequence ID" value="XM_002670757.1"/>
</dbReference>
<sequence>MESPLKKKKLNHAAEEKEKNIDSDDDDQNNDENVKIILSNDDGLMESILLKKKLGGNKIRTLNTKITLSEVSIDCLANDDVQIRICHQKKLLFLSCCKNIHIYNYEEDLKLVRKINVKFDSFEVDSVGEHLFVISISGMSKYRLDDMSELWTFRENVYCFTISESRNEIFIPNNLEVNVLDMNDGSVKRKIPFQLSQGYCADIVYDEEEETIYLSVNVDSFEVYDFKLLIVSEKTRTQTELVCDQRFSHLFFYERYLVYITVVEVVYLFEKKTNNLLLTFKLDKIRYYNSYFDRLTNTLIYLNRQKICFKKLHIEENIIETPLNKEICLALEKFGGKLPSFIPKVQVLNEFVIPECLQYLWRVEFENSKFWYIEKEIAKYVSFRDCNFGYITERWMGKDDILLIGDCPTSSELENNKFALCIFVKKEEVSKVSNGDFSIYLRYFDESSYDYIIQNKKTTTPQVPKLSPTSVLMLDDA</sequence>
<dbReference type="InParanoid" id="D2VYH1"/>
<dbReference type="VEuPathDB" id="AmoebaDB:NAEGRDRAFT_74118"/>
<dbReference type="GeneID" id="8857954"/>
<feature type="region of interest" description="Disordered" evidence="1">
    <location>
        <begin position="1"/>
        <end position="28"/>
    </location>
</feature>
<evidence type="ECO:0000313" key="3">
    <source>
        <dbReference type="Proteomes" id="UP000006671"/>
    </source>
</evidence>
<name>D2VYH1_NAEGR</name>
<reference evidence="2 3" key="1">
    <citation type="journal article" date="2010" name="Cell">
        <title>The genome of Naegleria gruberi illuminates early eukaryotic versatility.</title>
        <authorList>
            <person name="Fritz-Laylin L.K."/>
            <person name="Prochnik S.E."/>
            <person name="Ginger M.L."/>
            <person name="Dacks J.B."/>
            <person name="Carpenter M.L."/>
            <person name="Field M.C."/>
            <person name="Kuo A."/>
            <person name="Paredez A."/>
            <person name="Chapman J."/>
            <person name="Pham J."/>
            <person name="Shu S."/>
            <person name="Neupane R."/>
            <person name="Cipriano M."/>
            <person name="Mancuso J."/>
            <person name="Tu H."/>
            <person name="Salamov A."/>
            <person name="Lindquist E."/>
            <person name="Shapiro H."/>
            <person name="Lucas S."/>
            <person name="Grigoriev I.V."/>
            <person name="Cande W.Z."/>
            <person name="Fulton C."/>
            <person name="Rokhsar D.S."/>
            <person name="Dawson S.C."/>
        </authorList>
    </citation>
    <scope>NUCLEOTIDE SEQUENCE [LARGE SCALE GENOMIC DNA]</scope>
    <source>
        <strain evidence="2 3">NEG-M</strain>
    </source>
</reference>
<dbReference type="AlphaFoldDB" id="D2VYH1"/>
<evidence type="ECO:0000256" key="1">
    <source>
        <dbReference type="SAM" id="MobiDB-lite"/>
    </source>
</evidence>
<evidence type="ECO:0000313" key="2">
    <source>
        <dbReference type="EMBL" id="EFC38059.1"/>
    </source>
</evidence>
<dbReference type="InterPro" id="IPR011047">
    <property type="entry name" value="Quinoprotein_ADH-like_sf"/>
</dbReference>
<feature type="compositionally biased region" description="Basic residues" evidence="1">
    <location>
        <begin position="1"/>
        <end position="11"/>
    </location>
</feature>
<dbReference type="KEGG" id="ngr:NAEGRDRAFT_74118"/>
<organism evidence="3">
    <name type="scientific">Naegleria gruberi</name>
    <name type="common">Amoeba</name>
    <dbReference type="NCBI Taxonomy" id="5762"/>
    <lineage>
        <taxon>Eukaryota</taxon>
        <taxon>Discoba</taxon>
        <taxon>Heterolobosea</taxon>
        <taxon>Tetramitia</taxon>
        <taxon>Eutetramitia</taxon>
        <taxon>Vahlkampfiidae</taxon>
        <taxon>Naegleria</taxon>
    </lineage>
</organism>
<dbReference type="Proteomes" id="UP000006671">
    <property type="component" value="Unassembled WGS sequence"/>
</dbReference>
<feature type="compositionally biased region" description="Basic and acidic residues" evidence="1">
    <location>
        <begin position="12"/>
        <end position="22"/>
    </location>
</feature>
<proteinExistence type="predicted"/>
<keyword evidence="3" id="KW-1185">Reference proteome</keyword>